<feature type="transmembrane region" description="Helical" evidence="7">
    <location>
        <begin position="690"/>
        <end position="716"/>
    </location>
</feature>
<dbReference type="InterPro" id="IPR050250">
    <property type="entry name" value="Macrolide_Exporter_MacB"/>
</dbReference>
<feature type="transmembrane region" description="Helical" evidence="7">
    <location>
        <begin position="336"/>
        <end position="357"/>
    </location>
</feature>
<keyword evidence="4 7" id="KW-1133">Transmembrane helix</keyword>
<feature type="transmembrane region" description="Helical" evidence="7">
    <location>
        <begin position="27"/>
        <end position="50"/>
    </location>
</feature>
<feature type="domain" description="ABC3 transporter permease C-terminal" evidence="8">
    <location>
        <begin position="695"/>
        <end position="808"/>
    </location>
</feature>
<evidence type="ECO:0000256" key="6">
    <source>
        <dbReference type="ARBA" id="ARBA00038076"/>
    </source>
</evidence>
<dbReference type="NCBIfam" id="TIGR03434">
    <property type="entry name" value="ADOP"/>
    <property type="match status" value="1"/>
</dbReference>
<dbReference type="Pfam" id="PF12704">
    <property type="entry name" value="MacB_PCD"/>
    <property type="match status" value="2"/>
</dbReference>
<dbReference type="Pfam" id="PF02687">
    <property type="entry name" value="FtsX"/>
    <property type="match status" value="2"/>
</dbReference>
<evidence type="ECO:0000313" key="10">
    <source>
        <dbReference type="EMBL" id="ATB45126.1"/>
    </source>
</evidence>
<dbReference type="PANTHER" id="PTHR30572">
    <property type="entry name" value="MEMBRANE COMPONENT OF TRANSPORTER-RELATED"/>
    <property type="match status" value="1"/>
</dbReference>
<sequence length="815" mass="86575">MARIVGGVGDIANDFKFAVRMLRKDPVFTLVAALCLAFGIGANAAIFSVVDAVLLRPLPYHEPAQLVRLFETTPARDPKWLGSVSWPNYQDWATQLPSLEGVAAYELQGRNLMTPEGAERVSVVATTANLFQVLGTAPKLGPGFSPGDDQPGAAPVVVIGEGLWQRRFGADPGLVGRTLTLDGQPHTVVGILPTAVGFPAGARMDVFVPFIPTADRLDNRGSHFLSVLGRLRPGVPPRTLAAELTEVARRIEEAHPAQQAGRSATAVPLAETVVGNVRPTLLLLQGAVLLVLLIACANVANLLLARTSTRQQEIAVRFALGASRGHVVRQLLVESLLLSLLGALLGVLLGAWCVSAMGNLVRTTFPLTGDLPLNGRVLGFLLLVSVGSALLFGLTPALQATRTPLRASLAEPGGKQSASRSHHVFRGALVVTEVALSLVLLVGAGLLLRGFVKLLGTEPGLEPRNVLTAHLPITPNQYPREEVVGRLFQPILEKARALPGVESAALISLLPIQTAWTSGDYAVEGELPAEPGKTLFAEFRTTSPDLFKSLGIPLLAGRDFTEDDGRGAEQVVIVNQALARRHFAGSEAVGRRLLIGGQPVEIIGVVGDVRQAGLDQQPLPEVHLPFNHPRSTLWYFQSVTLVLKTRAAPAGVAPSLRAAVRAVDSEQPLYNVMTMEDIIQQSVAGRRLSLTLLGTFALIALVLATAGLYGVISYLVSQRTQEIGIRMALGAPPSRVVRLVMDQGLKMAGLGICVGLAAAFVLSRYLESLLYGISGTDPLTFGVFALLLGGVALMATWLPARRASRVDPIIAIQKR</sequence>
<organism evidence="10 11">
    <name type="scientific">Corallococcus macrosporus DSM 14697</name>
    <dbReference type="NCBI Taxonomy" id="1189310"/>
    <lineage>
        <taxon>Bacteria</taxon>
        <taxon>Pseudomonadati</taxon>
        <taxon>Myxococcota</taxon>
        <taxon>Myxococcia</taxon>
        <taxon>Myxococcales</taxon>
        <taxon>Cystobacterineae</taxon>
        <taxon>Myxococcaceae</taxon>
        <taxon>Corallococcus</taxon>
    </lineage>
</organism>
<comment type="similarity">
    <text evidence="6">Belongs to the ABC-4 integral membrane protein family.</text>
</comment>
<evidence type="ECO:0000256" key="5">
    <source>
        <dbReference type="ARBA" id="ARBA00023136"/>
    </source>
</evidence>
<keyword evidence="2" id="KW-1003">Cell membrane</keyword>
<dbReference type="GO" id="GO:0022857">
    <property type="term" value="F:transmembrane transporter activity"/>
    <property type="evidence" value="ECO:0007669"/>
    <property type="project" value="TreeGrafter"/>
</dbReference>
<evidence type="ECO:0000256" key="7">
    <source>
        <dbReference type="SAM" id="Phobius"/>
    </source>
</evidence>
<feature type="transmembrane region" description="Helical" evidence="7">
    <location>
        <begin position="424"/>
        <end position="448"/>
    </location>
</feature>
<feature type="transmembrane region" description="Helical" evidence="7">
    <location>
        <begin position="778"/>
        <end position="798"/>
    </location>
</feature>
<feature type="transmembrane region" description="Helical" evidence="7">
    <location>
        <begin position="747"/>
        <end position="766"/>
    </location>
</feature>
<dbReference type="PANTHER" id="PTHR30572:SF4">
    <property type="entry name" value="ABC TRANSPORTER PERMEASE YTRF"/>
    <property type="match status" value="1"/>
</dbReference>
<comment type="subcellular location">
    <subcellularLocation>
        <location evidence="1">Cell membrane</location>
        <topology evidence="1">Multi-pass membrane protein</topology>
    </subcellularLocation>
</comment>
<protein>
    <submittedName>
        <fullName evidence="10">Permease</fullName>
    </submittedName>
</protein>
<feature type="transmembrane region" description="Helical" evidence="7">
    <location>
        <begin position="377"/>
        <end position="398"/>
    </location>
</feature>
<feature type="domain" description="MacB-like periplasmic core" evidence="9">
    <location>
        <begin position="495"/>
        <end position="658"/>
    </location>
</feature>
<accession>A0A250JPT3</accession>
<keyword evidence="11" id="KW-1185">Reference proteome</keyword>
<gene>
    <name evidence="10" type="ORF">MYMAC_000710</name>
</gene>
<feature type="domain" description="ABC3 transporter permease C-terminal" evidence="8">
    <location>
        <begin position="288"/>
        <end position="404"/>
    </location>
</feature>
<dbReference type="EMBL" id="CP022203">
    <property type="protein sequence ID" value="ATB45126.1"/>
    <property type="molecule type" value="Genomic_DNA"/>
</dbReference>
<dbReference type="InterPro" id="IPR003838">
    <property type="entry name" value="ABC3_permease_C"/>
</dbReference>
<name>A0A250JPT3_9BACT</name>
<dbReference type="InterPro" id="IPR025857">
    <property type="entry name" value="MacB_PCD"/>
</dbReference>
<dbReference type="Proteomes" id="UP000217343">
    <property type="component" value="Chromosome"/>
</dbReference>
<evidence type="ECO:0000259" key="9">
    <source>
        <dbReference type="Pfam" id="PF12704"/>
    </source>
</evidence>
<feature type="transmembrane region" description="Helical" evidence="7">
    <location>
        <begin position="282"/>
        <end position="304"/>
    </location>
</feature>
<dbReference type="RefSeq" id="WP_095957040.1">
    <property type="nucleotide sequence ID" value="NZ_CP022203.1"/>
</dbReference>
<evidence type="ECO:0000256" key="3">
    <source>
        <dbReference type="ARBA" id="ARBA00022692"/>
    </source>
</evidence>
<dbReference type="AlphaFoldDB" id="A0A250JPT3"/>
<feature type="domain" description="MacB-like periplasmic core" evidence="9">
    <location>
        <begin position="29"/>
        <end position="246"/>
    </location>
</feature>
<evidence type="ECO:0000256" key="2">
    <source>
        <dbReference type="ARBA" id="ARBA00022475"/>
    </source>
</evidence>
<evidence type="ECO:0000256" key="4">
    <source>
        <dbReference type="ARBA" id="ARBA00022989"/>
    </source>
</evidence>
<reference evidence="10 11" key="1">
    <citation type="submission" date="2017-06" db="EMBL/GenBank/DDBJ databases">
        <title>Sequencing and comparative analysis of myxobacterial genomes.</title>
        <authorList>
            <person name="Rupp O."/>
            <person name="Goesmann A."/>
            <person name="Sogaard-Andersen L."/>
        </authorList>
    </citation>
    <scope>NUCLEOTIDE SEQUENCE [LARGE SCALE GENOMIC DNA]</scope>
    <source>
        <strain evidence="10 11">DSM 14697</strain>
    </source>
</reference>
<dbReference type="KEGG" id="mmas:MYMAC_000710"/>
<dbReference type="OrthoDB" id="5932075at2"/>
<evidence type="ECO:0000259" key="8">
    <source>
        <dbReference type="Pfam" id="PF02687"/>
    </source>
</evidence>
<evidence type="ECO:0000256" key="1">
    <source>
        <dbReference type="ARBA" id="ARBA00004651"/>
    </source>
</evidence>
<keyword evidence="5 7" id="KW-0472">Membrane</keyword>
<proteinExistence type="inferred from homology"/>
<keyword evidence="3 7" id="KW-0812">Transmembrane</keyword>
<evidence type="ECO:0000313" key="11">
    <source>
        <dbReference type="Proteomes" id="UP000217343"/>
    </source>
</evidence>
<dbReference type="GO" id="GO:0005886">
    <property type="term" value="C:plasma membrane"/>
    <property type="evidence" value="ECO:0007669"/>
    <property type="project" value="UniProtKB-SubCell"/>
</dbReference>
<dbReference type="InterPro" id="IPR017800">
    <property type="entry name" value="ADOP"/>
</dbReference>